<evidence type="ECO:0000256" key="2">
    <source>
        <dbReference type="ARBA" id="ARBA00023125"/>
    </source>
</evidence>
<keyword evidence="3" id="KW-0804">Transcription</keyword>
<dbReference type="InterPro" id="IPR011990">
    <property type="entry name" value="TPR-like_helical_dom_sf"/>
</dbReference>
<gene>
    <name evidence="6" type="ORF">J4H92_04690</name>
</gene>
<dbReference type="AlphaFoldDB" id="A0A939SBC3"/>
<evidence type="ECO:0000256" key="3">
    <source>
        <dbReference type="ARBA" id="ARBA00023163"/>
    </source>
</evidence>
<organism evidence="6 7">
    <name type="scientific">Leucobacter weissii</name>
    <dbReference type="NCBI Taxonomy" id="1983706"/>
    <lineage>
        <taxon>Bacteria</taxon>
        <taxon>Bacillati</taxon>
        <taxon>Actinomycetota</taxon>
        <taxon>Actinomycetes</taxon>
        <taxon>Micrococcales</taxon>
        <taxon>Microbacteriaceae</taxon>
        <taxon>Leucobacter</taxon>
    </lineage>
</organism>
<dbReference type="Gene3D" id="1.10.10.10">
    <property type="entry name" value="Winged helix-like DNA-binding domain superfamily/Winged helix DNA-binding domain"/>
    <property type="match status" value="1"/>
</dbReference>
<dbReference type="Proteomes" id="UP000664382">
    <property type="component" value="Unassembled WGS sequence"/>
</dbReference>
<evidence type="ECO:0000259" key="5">
    <source>
        <dbReference type="PROSITE" id="PS50043"/>
    </source>
</evidence>
<dbReference type="GO" id="GO:0003677">
    <property type="term" value="F:DNA binding"/>
    <property type="evidence" value="ECO:0007669"/>
    <property type="project" value="UniProtKB-KW"/>
</dbReference>
<dbReference type="SMART" id="SM00421">
    <property type="entry name" value="HTH_LUXR"/>
    <property type="match status" value="1"/>
</dbReference>
<dbReference type="GO" id="GO:0006355">
    <property type="term" value="P:regulation of DNA-templated transcription"/>
    <property type="evidence" value="ECO:0007669"/>
    <property type="project" value="InterPro"/>
</dbReference>
<comment type="caution">
    <text evidence="6">The sequence shown here is derived from an EMBL/GenBank/DDBJ whole genome shotgun (WGS) entry which is preliminary data.</text>
</comment>
<evidence type="ECO:0000256" key="4">
    <source>
        <dbReference type="SAM" id="MobiDB-lite"/>
    </source>
</evidence>
<dbReference type="PANTHER" id="PTHR43214:SF41">
    <property type="entry name" value="NITRATE_NITRITE RESPONSE REGULATOR PROTEIN NARP"/>
    <property type="match status" value="1"/>
</dbReference>
<evidence type="ECO:0000313" key="6">
    <source>
        <dbReference type="EMBL" id="MBO1901243.1"/>
    </source>
</evidence>
<dbReference type="InterPro" id="IPR016032">
    <property type="entry name" value="Sig_transdc_resp-reg_C-effctor"/>
</dbReference>
<evidence type="ECO:0000256" key="1">
    <source>
        <dbReference type="ARBA" id="ARBA00023015"/>
    </source>
</evidence>
<dbReference type="PRINTS" id="PR00038">
    <property type="entry name" value="HTHLUXR"/>
</dbReference>
<sequence length="525" mass="57367">MGREDSGDHEDRTRGDERDPLGRIVDAIDEAFAEGDLQRAAELLEQDPLASWYGFRPERFGALVAELLRAGVAGGGFLREAAAMLSPGGASGFGRAEAADDELLASDSDGDGRAVAVALMGRMFALRLQGRPVEALRFSTELERRFGRVQPLFDVYRGMALFSSVQDGITAMLAGDFRAAAERFTQARMHAVISHLGFLSRDACVKLAVLEALYGDPERARSLIDEADDLPRTSSWAEEAIDAHRTIAVSLVHGEDPEASLRALEAVPLHVIGELWPFYVAAMHRTLHAAGKQEEGRRRIELFEGLSLPRADGQGYAGSLLHFCIGLDAIRSGDFVRARERLERADPSLAISRLFVAVLELAVGRPREAMRPLAGLHDQTASLRTLDIWRLAVTAGSLLALGEREECREVLDFVLGLPGGLRSDELHFFPRPIRDFAETSLERWPRGEAAAFIGLEVFPMSGEALTARELDLLRELAGGSSREGIAKSRFISVNTLKAHLRSIYRKLGVGSRAAAVLEAERRGIL</sequence>
<reference evidence="6" key="1">
    <citation type="submission" date="2021-03" db="EMBL/GenBank/DDBJ databases">
        <title>Leucobacter chromiisoli sp. nov., isolated from chromium-containing soil of chemical plant.</title>
        <authorList>
            <person name="Xu Z."/>
        </authorList>
    </citation>
    <scope>NUCLEOTIDE SEQUENCE</scope>
    <source>
        <strain evidence="6">S27</strain>
    </source>
</reference>
<dbReference type="CDD" id="cd06170">
    <property type="entry name" value="LuxR_C_like"/>
    <property type="match status" value="1"/>
</dbReference>
<dbReference type="Gene3D" id="1.25.40.10">
    <property type="entry name" value="Tetratricopeptide repeat domain"/>
    <property type="match status" value="1"/>
</dbReference>
<evidence type="ECO:0000313" key="7">
    <source>
        <dbReference type="Proteomes" id="UP000664382"/>
    </source>
</evidence>
<dbReference type="PANTHER" id="PTHR43214">
    <property type="entry name" value="TWO-COMPONENT RESPONSE REGULATOR"/>
    <property type="match status" value="1"/>
</dbReference>
<name>A0A939SBC3_9MICO</name>
<keyword evidence="1" id="KW-0805">Transcription regulation</keyword>
<dbReference type="EMBL" id="JAGDYM010000005">
    <property type="protein sequence ID" value="MBO1901243.1"/>
    <property type="molecule type" value="Genomic_DNA"/>
</dbReference>
<dbReference type="RefSeq" id="WP_208096637.1">
    <property type="nucleotide sequence ID" value="NZ_JAGDYM010000005.1"/>
</dbReference>
<dbReference type="InterPro" id="IPR036388">
    <property type="entry name" value="WH-like_DNA-bd_sf"/>
</dbReference>
<protein>
    <submittedName>
        <fullName evidence="6">Helix-turn-helix domain-containing protein</fullName>
    </submittedName>
</protein>
<feature type="domain" description="HTH luxR-type" evidence="5">
    <location>
        <begin position="461"/>
        <end position="523"/>
    </location>
</feature>
<feature type="region of interest" description="Disordered" evidence="4">
    <location>
        <begin position="1"/>
        <end position="20"/>
    </location>
</feature>
<dbReference type="PROSITE" id="PS50043">
    <property type="entry name" value="HTH_LUXR_2"/>
    <property type="match status" value="1"/>
</dbReference>
<dbReference type="SUPFAM" id="SSF46894">
    <property type="entry name" value="C-terminal effector domain of the bipartite response regulators"/>
    <property type="match status" value="1"/>
</dbReference>
<dbReference type="Pfam" id="PF00196">
    <property type="entry name" value="GerE"/>
    <property type="match status" value="1"/>
</dbReference>
<accession>A0A939SBC3</accession>
<keyword evidence="7" id="KW-1185">Reference proteome</keyword>
<proteinExistence type="predicted"/>
<dbReference type="InterPro" id="IPR039420">
    <property type="entry name" value="WalR-like"/>
</dbReference>
<keyword evidence="2" id="KW-0238">DNA-binding</keyword>
<dbReference type="InterPro" id="IPR000792">
    <property type="entry name" value="Tscrpt_reg_LuxR_C"/>
</dbReference>